<keyword evidence="7" id="KW-1185">Reference proteome</keyword>
<feature type="transmembrane region" description="Helical" evidence="5">
    <location>
        <begin position="397"/>
        <end position="417"/>
    </location>
</feature>
<dbReference type="InterPro" id="IPR005829">
    <property type="entry name" value="Sugar_transporter_CS"/>
</dbReference>
<dbReference type="SUPFAM" id="SSF103473">
    <property type="entry name" value="MFS general substrate transporter"/>
    <property type="match status" value="1"/>
</dbReference>
<feature type="transmembrane region" description="Helical" evidence="5">
    <location>
        <begin position="274"/>
        <end position="302"/>
    </location>
</feature>
<evidence type="ECO:0000256" key="4">
    <source>
        <dbReference type="ARBA" id="ARBA00023136"/>
    </source>
</evidence>
<feature type="transmembrane region" description="Helical" evidence="5">
    <location>
        <begin position="308"/>
        <end position="327"/>
    </location>
</feature>
<feature type="transmembrane region" description="Helical" evidence="5">
    <location>
        <begin position="128"/>
        <end position="146"/>
    </location>
</feature>
<evidence type="ECO:0000256" key="2">
    <source>
        <dbReference type="ARBA" id="ARBA00022692"/>
    </source>
</evidence>
<dbReference type="InterPro" id="IPR003663">
    <property type="entry name" value="Sugar/inositol_transpt"/>
</dbReference>
<reference evidence="8" key="2">
    <citation type="submission" date="2023-11" db="UniProtKB">
        <authorList>
            <consortium name="WormBaseParasite"/>
        </authorList>
    </citation>
    <scope>IDENTIFICATION</scope>
</reference>
<reference evidence="7" key="1">
    <citation type="submission" date="2022-06" db="EMBL/GenBank/DDBJ databases">
        <authorList>
            <person name="Berger JAMES D."/>
            <person name="Berger JAMES D."/>
        </authorList>
    </citation>
    <scope>NUCLEOTIDE SEQUENCE [LARGE SCALE GENOMIC DNA]</scope>
</reference>
<dbReference type="AlphaFoldDB" id="A0AA85G5D5"/>
<evidence type="ECO:0000259" key="6">
    <source>
        <dbReference type="PROSITE" id="PS50850"/>
    </source>
</evidence>
<protein>
    <recommendedName>
        <fullName evidence="6">Major facilitator superfamily (MFS) profile domain-containing protein</fullName>
    </recommendedName>
</protein>
<dbReference type="GO" id="GO:0016020">
    <property type="term" value="C:membrane"/>
    <property type="evidence" value="ECO:0007669"/>
    <property type="project" value="UniProtKB-SubCell"/>
</dbReference>
<dbReference type="GO" id="GO:0022857">
    <property type="term" value="F:transmembrane transporter activity"/>
    <property type="evidence" value="ECO:0007669"/>
    <property type="project" value="InterPro"/>
</dbReference>
<dbReference type="Pfam" id="PF00083">
    <property type="entry name" value="Sugar_tr"/>
    <property type="match status" value="1"/>
</dbReference>
<keyword evidence="3 5" id="KW-1133">Transmembrane helix</keyword>
<evidence type="ECO:0000313" key="7">
    <source>
        <dbReference type="Proteomes" id="UP000050792"/>
    </source>
</evidence>
<keyword evidence="4 5" id="KW-0472">Membrane</keyword>
<feature type="transmembrane region" description="Helical" evidence="5">
    <location>
        <begin position="59"/>
        <end position="84"/>
    </location>
</feature>
<feature type="transmembrane region" description="Helical" evidence="5">
    <location>
        <begin position="158"/>
        <end position="178"/>
    </location>
</feature>
<dbReference type="Proteomes" id="UP000050792">
    <property type="component" value="Unassembled WGS sequence"/>
</dbReference>
<keyword evidence="2 5" id="KW-0812">Transmembrane</keyword>
<feature type="transmembrane region" description="Helical" evidence="5">
    <location>
        <begin position="423"/>
        <end position="446"/>
    </location>
</feature>
<comment type="subcellular location">
    <subcellularLocation>
        <location evidence="1">Membrane</location>
        <topology evidence="1">Multi-pass membrane protein</topology>
    </subcellularLocation>
</comment>
<feature type="domain" description="Major facilitator superfamily (MFS) profile" evidence="6">
    <location>
        <begin position="25"/>
        <end position="452"/>
    </location>
</feature>
<sequence length="457" mass="50819">MEVMLIHSNSFCVYDQLCVSMVTSRFYFVLLVCILSAFTSGLTFGFSSATTLQIYFNTIWAAVFGSLLNVGGVIGSLLSTWLICHYGHRRTLFLSYSLSILGWVLLFFSSPAVYEQYSPTVQFMLGRLLTGIGCGLTLTTNVIYVYEIIPSSSKVLMGSLFQVGITCGIVADYTLAIFLNWDVISLVCALAVSFVAFLTYMLPESSEWCVKMGNLQSAEASHYWLYGSEIPFKEDGNNLIINGNVSHDLSNLSTKSYTGSSYVLIDSTSKLRTIFILMTLQQLTGMNVIIYFAESICLYGGLVSYQCGSNMGLCLFISSIVSVFVVRKFSWKKLLQVGAVILALCHLWFSLTVLTRSSMSSMHQIYLIICAITFACSWGPLPLLITLESFGTVNRNYAIKSSLTVGWIVGFFVIFIFEPFISWTNVSVLFCIFSLSCLLSCGYVYFNIHDVKLMNTT</sequence>
<evidence type="ECO:0000256" key="5">
    <source>
        <dbReference type="SAM" id="Phobius"/>
    </source>
</evidence>
<feature type="transmembrane region" description="Helical" evidence="5">
    <location>
        <begin position="91"/>
        <end position="108"/>
    </location>
</feature>
<accession>A0AA85G5D5</accession>
<feature type="transmembrane region" description="Helical" evidence="5">
    <location>
        <begin position="26"/>
        <end position="47"/>
    </location>
</feature>
<dbReference type="InterPro" id="IPR036259">
    <property type="entry name" value="MFS_trans_sf"/>
</dbReference>
<name>A0AA85G5D5_9TREM</name>
<dbReference type="InterPro" id="IPR005828">
    <property type="entry name" value="MFS_sugar_transport-like"/>
</dbReference>
<evidence type="ECO:0000256" key="3">
    <source>
        <dbReference type="ARBA" id="ARBA00022989"/>
    </source>
</evidence>
<organism evidence="7 8">
    <name type="scientific">Schistosoma rodhaini</name>
    <dbReference type="NCBI Taxonomy" id="6188"/>
    <lineage>
        <taxon>Eukaryota</taxon>
        <taxon>Metazoa</taxon>
        <taxon>Spiralia</taxon>
        <taxon>Lophotrochozoa</taxon>
        <taxon>Platyhelminthes</taxon>
        <taxon>Trematoda</taxon>
        <taxon>Digenea</taxon>
        <taxon>Strigeidida</taxon>
        <taxon>Schistosomatoidea</taxon>
        <taxon>Schistosomatidae</taxon>
        <taxon>Schistosoma</taxon>
    </lineage>
</organism>
<feature type="transmembrane region" description="Helical" evidence="5">
    <location>
        <begin position="365"/>
        <end position="385"/>
    </location>
</feature>
<dbReference type="PROSITE" id="PS50850">
    <property type="entry name" value="MFS"/>
    <property type="match status" value="1"/>
</dbReference>
<dbReference type="PANTHER" id="PTHR48021">
    <property type="match status" value="1"/>
</dbReference>
<dbReference type="PRINTS" id="PR00171">
    <property type="entry name" value="SUGRTRNSPORT"/>
</dbReference>
<dbReference type="Gene3D" id="1.20.1250.20">
    <property type="entry name" value="MFS general substrate transporter like domains"/>
    <property type="match status" value="1"/>
</dbReference>
<feature type="transmembrane region" description="Helical" evidence="5">
    <location>
        <begin position="334"/>
        <end position="353"/>
    </location>
</feature>
<dbReference type="PROSITE" id="PS00217">
    <property type="entry name" value="SUGAR_TRANSPORT_2"/>
    <property type="match status" value="1"/>
</dbReference>
<proteinExistence type="predicted"/>
<evidence type="ECO:0000313" key="8">
    <source>
        <dbReference type="WBParaSite" id="SRDH1_79210.5"/>
    </source>
</evidence>
<evidence type="ECO:0000256" key="1">
    <source>
        <dbReference type="ARBA" id="ARBA00004141"/>
    </source>
</evidence>
<dbReference type="PANTHER" id="PTHR48021:SF1">
    <property type="entry name" value="GH07001P-RELATED"/>
    <property type="match status" value="1"/>
</dbReference>
<dbReference type="InterPro" id="IPR050549">
    <property type="entry name" value="MFS_Trehalose_Transporter"/>
</dbReference>
<dbReference type="InterPro" id="IPR020846">
    <property type="entry name" value="MFS_dom"/>
</dbReference>
<feature type="transmembrane region" description="Helical" evidence="5">
    <location>
        <begin position="184"/>
        <end position="202"/>
    </location>
</feature>
<dbReference type="WBParaSite" id="SRDH1_79210.5">
    <property type="protein sequence ID" value="SRDH1_79210.5"/>
    <property type="gene ID" value="SRDH1_79210"/>
</dbReference>